<comment type="caution">
    <text evidence="7">The sequence shown here is derived from an EMBL/GenBank/DDBJ whole genome shotgun (WGS) entry which is preliminary data.</text>
</comment>
<dbReference type="AlphaFoldDB" id="A0A8S3YVQ5"/>
<sequence length="522" mass="58541">MPARFSFIEQYRTMAKDLEKQSCEDFLSFDQEVPQSRNFLDDSEIKSEVKPAIKLEAVDGGIDMYNIMDCMENSSTDAAYNSNQNYHRFLDNFKSSYSPAVGDQSRPATAPLTLPSSAATARTSGLSLIASTASPLMSSTALLSLTPFSSTTSALTLSPMTSTYTTTKTSTYVTELAGSGCTVVSNTDFLFDSPNTLSPFDGRDENLEYTNLDKPMEPLNDDYSPFSMMNKQGTVLEESDCVPLEAVFIMTDTIQSDCNNLNVPYDPMIWSPEHVKRWVSWVCHRNQVSDVSHHLCHYDGRALCSLTRDYLSRTFHEAGIKISNELDLLKAAYSCFSNQSQEDFLSSQHLYEPFMENPQTFSFDSCVSPAPSLSSSTHDSSSSTVSTHSDHSDDESGYGSQKSSYSNTTKIGEAGDHNRIVAKVSTGRGHKQTIHLWQFLKELLLSKENNYSECIRWQDRKAGIFKIEDSKKVASLWGARKNRPAMNYDKLSRSVRQYYKKGIIKKTEQSKRLVYQFCPGYL</sequence>
<dbReference type="Proteomes" id="UP000678393">
    <property type="component" value="Unassembled WGS sequence"/>
</dbReference>
<dbReference type="OrthoDB" id="5961210at2759"/>
<feature type="compositionally biased region" description="Polar residues" evidence="4">
    <location>
        <begin position="398"/>
        <end position="410"/>
    </location>
</feature>
<reference evidence="7" key="1">
    <citation type="submission" date="2021-04" db="EMBL/GenBank/DDBJ databases">
        <authorList>
            <consortium name="Molecular Ecology Group"/>
        </authorList>
    </citation>
    <scope>NUCLEOTIDE SEQUENCE</scope>
</reference>
<dbReference type="PANTHER" id="PTHR11849">
    <property type="entry name" value="ETS"/>
    <property type="match status" value="1"/>
</dbReference>
<dbReference type="InterPro" id="IPR036390">
    <property type="entry name" value="WH_DNA-bd_sf"/>
</dbReference>
<keyword evidence="8" id="KW-1185">Reference proteome</keyword>
<comment type="subcellular location">
    <subcellularLocation>
        <location evidence="3">Nucleus</location>
    </subcellularLocation>
</comment>
<evidence type="ECO:0000313" key="8">
    <source>
        <dbReference type="Proteomes" id="UP000678393"/>
    </source>
</evidence>
<dbReference type="InterPro" id="IPR036388">
    <property type="entry name" value="WH-like_DNA-bd_sf"/>
</dbReference>
<name>A0A8S3YVQ5_9EUPU</name>
<dbReference type="PROSITE" id="PS00345">
    <property type="entry name" value="ETS_DOMAIN_1"/>
    <property type="match status" value="1"/>
</dbReference>
<comment type="similarity">
    <text evidence="1 3">Belongs to the ETS family.</text>
</comment>
<dbReference type="PRINTS" id="PR00454">
    <property type="entry name" value="ETSDOMAIN"/>
</dbReference>
<evidence type="ECO:0000256" key="3">
    <source>
        <dbReference type="RuleBase" id="RU004019"/>
    </source>
</evidence>
<accession>A0A8S3YVQ5</accession>
<dbReference type="PANTHER" id="PTHR11849:SF182">
    <property type="entry name" value="SAM POINTED DOMAIN-CONTAINING ETS TRANSCRIPTION FACTOR"/>
    <property type="match status" value="1"/>
</dbReference>
<dbReference type="Pfam" id="PF02198">
    <property type="entry name" value="SAM_PNT"/>
    <property type="match status" value="1"/>
</dbReference>
<dbReference type="InterPro" id="IPR003118">
    <property type="entry name" value="Pointed_dom"/>
</dbReference>
<dbReference type="SUPFAM" id="SSF46785">
    <property type="entry name" value="Winged helix' DNA-binding domain"/>
    <property type="match status" value="1"/>
</dbReference>
<evidence type="ECO:0000313" key="7">
    <source>
        <dbReference type="EMBL" id="CAG5119431.1"/>
    </source>
</evidence>
<dbReference type="SUPFAM" id="SSF47769">
    <property type="entry name" value="SAM/Pointed domain"/>
    <property type="match status" value="1"/>
</dbReference>
<keyword evidence="2 3" id="KW-0238">DNA-binding</keyword>
<evidence type="ECO:0000256" key="1">
    <source>
        <dbReference type="ARBA" id="ARBA00005562"/>
    </source>
</evidence>
<evidence type="ECO:0000259" key="6">
    <source>
        <dbReference type="PROSITE" id="PS51433"/>
    </source>
</evidence>
<dbReference type="SMART" id="SM00413">
    <property type="entry name" value="ETS"/>
    <property type="match status" value="1"/>
</dbReference>
<dbReference type="Gene3D" id="1.10.10.10">
    <property type="entry name" value="Winged helix-like DNA-binding domain superfamily/Winged helix DNA-binding domain"/>
    <property type="match status" value="1"/>
</dbReference>
<protein>
    <submittedName>
        <fullName evidence="7">Uncharacterized protein</fullName>
    </submittedName>
</protein>
<feature type="domain" description="PNT" evidence="6">
    <location>
        <begin position="249"/>
        <end position="333"/>
    </location>
</feature>
<feature type="domain" description="ETS" evidence="5">
    <location>
        <begin position="434"/>
        <end position="518"/>
    </location>
</feature>
<dbReference type="GO" id="GO:0000981">
    <property type="term" value="F:DNA-binding transcription factor activity, RNA polymerase II-specific"/>
    <property type="evidence" value="ECO:0007669"/>
    <property type="project" value="TreeGrafter"/>
</dbReference>
<feature type="compositionally biased region" description="Low complexity" evidence="4">
    <location>
        <begin position="374"/>
        <end position="387"/>
    </location>
</feature>
<proteinExistence type="inferred from homology"/>
<organism evidence="7 8">
    <name type="scientific">Candidula unifasciata</name>
    <dbReference type="NCBI Taxonomy" id="100452"/>
    <lineage>
        <taxon>Eukaryota</taxon>
        <taxon>Metazoa</taxon>
        <taxon>Spiralia</taxon>
        <taxon>Lophotrochozoa</taxon>
        <taxon>Mollusca</taxon>
        <taxon>Gastropoda</taxon>
        <taxon>Heterobranchia</taxon>
        <taxon>Euthyneura</taxon>
        <taxon>Panpulmonata</taxon>
        <taxon>Eupulmonata</taxon>
        <taxon>Stylommatophora</taxon>
        <taxon>Helicina</taxon>
        <taxon>Helicoidea</taxon>
        <taxon>Geomitridae</taxon>
        <taxon>Candidula</taxon>
    </lineage>
</organism>
<dbReference type="InterPro" id="IPR000418">
    <property type="entry name" value="Ets_dom"/>
</dbReference>
<dbReference type="GO" id="GO:0005634">
    <property type="term" value="C:nucleus"/>
    <property type="evidence" value="ECO:0007669"/>
    <property type="project" value="UniProtKB-SubCell"/>
</dbReference>
<dbReference type="PROSITE" id="PS51433">
    <property type="entry name" value="PNT"/>
    <property type="match status" value="1"/>
</dbReference>
<feature type="region of interest" description="Disordered" evidence="4">
    <location>
        <begin position="374"/>
        <end position="411"/>
    </location>
</feature>
<dbReference type="InterPro" id="IPR046328">
    <property type="entry name" value="ETS_fam"/>
</dbReference>
<dbReference type="GO" id="GO:0043565">
    <property type="term" value="F:sequence-specific DNA binding"/>
    <property type="evidence" value="ECO:0007669"/>
    <property type="project" value="InterPro"/>
</dbReference>
<keyword evidence="3" id="KW-0539">Nucleus</keyword>
<evidence type="ECO:0000256" key="4">
    <source>
        <dbReference type="SAM" id="MobiDB-lite"/>
    </source>
</evidence>
<dbReference type="PROSITE" id="PS50061">
    <property type="entry name" value="ETS_DOMAIN_3"/>
    <property type="match status" value="1"/>
</dbReference>
<dbReference type="GO" id="GO:0030154">
    <property type="term" value="P:cell differentiation"/>
    <property type="evidence" value="ECO:0007669"/>
    <property type="project" value="TreeGrafter"/>
</dbReference>
<evidence type="ECO:0000259" key="5">
    <source>
        <dbReference type="PROSITE" id="PS50061"/>
    </source>
</evidence>
<dbReference type="Pfam" id="PF00178">
    <property type="entry name" value="Ets"/>
    <property type="match status" value="1"/>
</dbReference>
<gene>
    <name evidence="7" type="ORF">CUNI_LOCUS4989</name>
</gene>
<dbReference type="SMART" id="SM00251">
    <property type="entry name" value="SAM_PNT"/>
    <property type="match status" value="1"/>
</dbReference>
<dbReference type="InterPro" id="IPR013761">
    <property type="entry name" value="SAM/pointed_sf"/>
</dbReference>
<evidence type="ECO:0000256" key="2">
    <source>
        <dbReference type="ARBA" id="ARBA00023125"/>
    </source>
</evidence>
<dbReference type="EMBL" id="CAJHNH020000711">
    <property type="protein sequence ID" value="CAG5119431.1"/>
    <property type="molecule type" value="Genomic_DNA"/>
</dbReference>
<dbReference type="Gene3D" id="1.10.150.50">
    <property type="entry name" value="Transcription Factor, Ets-1"/>
    <property type="match status" value="1"/>
</dbReference>